<comment type="caution">
    <text evidence="1">The sequence shown here is derived from an EMBL/GenBank/DDBJ whole genome shotgun (WGS) entry which is preliminary data.</text>
</comment>
<reference evidence="1 2" key="1">
    <citation type="journal article" date="2015" name="Genome Biol. Evol.">
        <title>Comparative Genomics of a Bacterivorous Green Alga Reveals Evolutionary Causalities and Consequences of Phago-Mixotrophic Mode of Nutrition.</title>
        <authorList>
            <person name="Burns J.A."/>
            <person name="Paasch A."/>
            <person name="Narechania A."/>
            <person name="Kim E."/>
        </authorList>
    </citation>
    <scope>NUCLEOTIDE SEQUENCE [LARGE SCALE GENOMIC DNA]</scope>
    <source>
        <strain evidence="1 2">PLY_AMNH</strain>
    </source>
</reference>
<name>A0AAE0LIK9_9CHLO</name>
<evidence type="ECO:0000313" key="1">
    <source>
        <dbReference type="EMBL" id="KAK3286518.1"/>
    </source>
</evidence>
<evidence type="ECO:0000313" key="2">
    <source>
        <dbReference type="Proteomes" id="UP001190700"/>
    </source>
</evidence>
<sequence length="105" mass="11580">MKGCKQVKDLHLVIQVHVLTVCAISIKVMSHKLFVYAYPCDSFGTPKPQETALCTHAGDQRIQHTLWDTHPDSPELTSEEWDPLSLAEPPEPLCICTASALPPCA</sequence>
<dbReference type="Proteomes" id="UP001190700">
    <property type="component" value="Unassembled WGS sequence"/>
</dbReference>
<accession>A0AAE0LIK9</accession>
<protein>
    <submittedName>
        <fullName evidence="1">Uncharacterized protein</fullName>
    </submittedName>
</protein>
<organism evidence="1 2">
    <name type="scientific">Cymbomonas tetramitiformis</name>
    <dbReference type="NCBI Taxonomy" id="36881"/>
    <lineage>
        <taxon>Eukaryota</taxon>
        <taxon>Viridiplantae</taxon>
        <taxon>Chlorophyta</taxon>
        <taxon>Pyramimonadophyceae</taxon>
        <taxon>Pyramimonadales</taxon>
        <taxon>Pyramimonadaceae</taxon>
        <taxon>Cymbomonas</taxon>
    </lineage>
</organism>
<keyword evidence="2" id="KW-1185">Reference proteome</keyword>
<gene>
    <name evidence="1" type="ORF">CYMTET_5937</name>
</gene>
<dbReference type="AlphaFoldDB" id="A0AAE0LIK9"/>
<dbReference type="EMBL" id="LGRX02001240">
    <property type="protein sequence ID" value="KAK3286518.1"/>
    <property type="molecule type" value="Genomic_DNA"/>
</dbReference>
<proteinExistence type="predicted"/>